<dbReference type="Pfam" id="PF01402">
    <property type="entry name" value="RHH_1"/>
    <property type="match status" value="1"/>
</dbReference>
<keyword evidence="3" id="KW-1185">Reference proteome</keyword>
<evidence type="ECO:0000259" key="1">
    <source>
        <dbReference type="Pfam" id="PF01402"/>
    </source>
</evidence>
<evidence type="ECO:0000313" key="2">
    <source>
        <dbReference type="EMBL" id="MDQ0421907.1"/>
    </source>
</evidence>
<name>A0ABU0G982_9HYPH</name>
<gene>
    <name evidence="2" type="ORF">J2045_002951</name>
</gene>
<organism evidence="2 3">
    <name type="scientific">Peteryoungia aggregata LMG 23059</name>
    <dbReference type="NCBI Taxonomy" id="1368425"/>
    <lineage>
        <taxon>Bacteria</taxon>
        <taxon>Pseudomonadati</taxon>
        <taxon>Pseudomonadota</taxon>
        <taxon>Alphaproteobacteria</taxon>
        <taxon>Hyphomicrobiales</taxon>
        <taxon>Rhizobiaceae</taxon>
        <taxon>Peteryoungia</taxon>
    </lineage>
</organism>
<dbReference type="SUPFAM" id="SSF47598">
    <property type="entry name" value="Ribbon-helix-helix"/>
    <property type="match status" value="1"/>
</dbReference>
<proteinExistence type="predicted"/>
<protein>
    <submittedName>
        <fullName evidence="2">Transcriptional regulator</fullName>
    </submittedName>
</protein>
<accession>A0ABU0G982</accession>
<dbReference type="InterPro" id="IPR002145">
    <property type="entry name" value="CopG"/>
</dbReference>
<dbReference type="InterPro" id="IPR010985">
    <property type="entry name" value="Ribbon_hlx_hlx"/>
</dbReference>
<feature type="domain" description="Ribbon-helix-helix protein CopG" evidence="1">
    <location>
        <begin position="6"/>
        <end position="45"/>
    </location>
</feature>
<comment type="caution">
    <text evidence="2">The sequence shown here is derived from an EMBL/GenBank/DDBJ whole genome shotgun (WGS) entry which is preliminary data.</text>
</comment>
<dbReference type="EMBL" id="JAUSUW010000008">
    <property type="protein sequence ID" value="MDQ0421907.1"/>
    <property type="molecule type" value="Genomic_DNA"/>
</dbReference>
<dbReference type="Proteomes" id="UP001238496">
    <property type="component" value="Unassembled WGS sequence"/>
</dbReference>
<dbReference type="RefSeq" id="WP_307373997.1">
    <property type="nucleotide sequence ID" value="NZ_JAUSUW010000008.1"/>
</dbReference>
<evidence type="ECO:0000313" key="3">
    <source>
        <dbReference type="Proteomes" id="UP001238496"/>
    </source>
</evidence>
<reference evidence="2 3" key="1">
    <citation type="submission" date="2023-07" db="EMBL/GenBank/DDBJ databases">
        <title>Genomic Encyclopedia of Type Strains, Phase IV (KMG-IV): sequencing the most valuable type-strain genomes for metagenomic binning, comparative biology and taxonomic classification.</title>
        <authorList>
            <person name="Goeker M."/>
        </authorList>
    </citation>
    <scope>NUCLEOTIDE SEQUENCE [LARGE SCALE GENOMIC DNA]</scope>
    <source>
        <strain evidence="2 3">DSM 1111</strain>
    </source>
</reference>
<sequence>MAARSSLTIELNQDIEAKLSELAEATQRSRGEVANAALTLYVEREFRTIEAIRQGLVDLEKGDLVDHEDAMSELDAVIEAAEAARL</sequence>